<feature type="compositionally biased region" description="Acidic residues" evidence="1">
    <location>
        <begin position="192"/>
        <end position="208"/>
    </location>
</feature>
<keyword evidence="3" id="KW-1185">Reference proteome</keyword>
<organism evidence="2 3">
    <name type="scientific">Brachionus plicatilis</name>
    <name type="common">Marine rotifer</name>
    <name type="synonym">Brachionus muelleri</name>
    <dbReference type="NCBI Taxonomy" id="10195"/>
    <lineage>
        <taxon>Eukaryota</taxon>
        <taxon>Metazoa</taxon>
        <taxon>Spiralia</taxon>
        <taxon>Gnathifera</taxon>
        <taxon>Rotifera</taxon>
        <taxon>Eurotatoria</taxon>
        <taxon>Monogononta</taxon>
        <taxon>Pseudotrocha</taxon>
        <taxon>Ploima</taxon>
        <taxon>Brachionidae</taxon>
        <taxon>Brachionus</taxon>
    </lineage>
</organism>
<sequence>MIAGDFLANQHKKIKITGMLFKTCVRLEEDVGIQRRSKKKNKKKSICLPCFKISDDFFFNFSTYQLVQLFPILIPIQIIRTDCAPTEKIKINPLLRDKNEKHIHVKQGDTGMDQHSLAKNSNSFEKETTRRIRRSTQMQCTKPIDPSVHEEKSKLGKKRSFESTDEENLKKKSKGKNPNDVNQNDVRADLNDSFEIDVPNENDVEDSDMVTRQEDNDNVNKQPRETTMKELLVSNEKRIEEDEEFTLVENKNWRRNKEERLNRPQSARVNRTQLISKIKTFFSGEGLLKYVGNESALLRELRRCKPNVFIRKALITKENMLLIITEDAKLTHEIRDKTWPKNAFMGGLTKTSITDMLYVGIKGVRKNLKLTEEEKNKLYEEYGIVSTVRIKGRDNKPTHTLKARIESKDDFQSILEEGVYINHFLHAVTPWENRIITCTNCQNFGHSNKDCFNRYRCSSTFFFFFISVDIDVINATAFSSLCTLPEATLAQLIELDEAEVTGLFSIESMQSRARQSQL</sequence>
<evidence type="ECO:0000313" key="3">
    <source>
        <dbReference type="Proteomes" id="UP000276133"/>
    </source>
</evidence>
<gene>
    <name evidence="2" type="ORF">BpHYR1_016143</name>
</gene>
<feature type="region of interest" description="Disordered" evidence="1">
    <location>
        <begin position="107"/>
        <end position="220"/>
    </location>
</feature>
<feature type="compositionally biased region" description="Basic and acidic residues" evidence="1">
    <location>
        <begin position="147"/>
        <end position="170"/>
    </location>
</feature>
<dbReference type="Proteomes" id="UP000276133">
    <property type="component" value="Unassembled WGS sequence"/>
</dbReference>
<reference evidence="2 3" key="1">
    <citation type="journal article" date="2018" name="Sci. Rep.">
        <title>Genomic signatures of local adaptation to the degree of environmental predictability in rotifers.</title>
        <authorList>
            <person name="Franch-Gras L."/>
            <person name="Hahn C."/>
            <person name="Garcia-Roger E.M."/>
            <person name="Carmona M.J."/>
            <person name="Serra M."/>
            <person name="Gomez A."/>
        </authorList>
    </citation>
    <scope>NUCLEOTIDE SEQUENCE [LARGE SCALE GENOMIC DNA]</scope>
    <source>
        <strain evidence="2">HYR1</strain>
    </source>
</reference>
<protein>
    <submittedName>
        <fullName evidence="2">Uncharacterized protein</fullName>
    </submittedName>
</protein>
<evidence type="ECO:0000313" key="2">
    <source>
        <dbReference type="EMBL" id="RNA25347.1"/>
    </source>
</evidence>
<evidence type="ECO:0000256" key="1">
    <source>
        <dbReference type="SAM" id="MobiDB-lite"/>
    </source>
</evidence>
<dbReference type="AlphaFoldDB" id="A0A3M7RPS2"/>
<comment type="caution">
    <text evidence="2">The sequence shown here is derived from an EMBL/GenBank/DDBJ whole genome shotgun (WGS) entry which is preliminary data.</text>
</comment>
<name>A0A3M7RPS2_BRAPC</name>
<accession>A0A3M7RPS2</accession>
<dbReference type="EMBL" id="REGN01002937">
    <property type="protein sequence ID" value="RNA25347.1"/>
    <property type="molecule type" value="Genomic_DNA"/>
</dbReference>
<proteinExistence type="predicted"/>